<evidence type="ECO:0000313" key="6">
    <source>
        <dbReference type="Proteomes" id="UP001375743"/>
    </source>
</evidence>
<comment type="subcellular location">
    <subcellularLocation>
        <location evidence="1">Periplasm</location>
    </subcellularLocation>
</comment>
<name>A0ABU8XPN7_9PROT</name>
<dbReference type="CDD" id="cd14750">
    <property type="entry name" value="PBP2_TMBP"/>
    <property type="match status" value="1"/>
</dbReference>
<dbReference type="InterPro" id="IPR006059">
    <property type="entry name" value="SBP"/>
</dbReference>
<dbReference type="EMBL" id="JBBLZC010000001">
    <property type="protein sequence ID" value="MEK0081977.1"/>
    <property type="molecule type" value="Genomic_DNA"/>
</dbReference>
<keyword evidence="4" id="KW-0732">Signal</keyword>
<comment type="similarity">
    <text evidence="2">Belongs to the bacterial solute-binding protein 1 family.</text>
</comment>
<proteinExistence type="inferred from homology"/>
<dbReference type="InterPro" id="IPR050490">
    <property type="entry name" value="Bact_solute-bd_prot1"/>
</dbReference>
<dbReference type="PANTHER" id="PTHR43649:SF34">
    <property type="entry name" value="ABC TRANSPORTER PERIPLASMIC-BINDING PROTEIN YCJN-RELATED"/>
    <property type="match status" value="1"/>
</dbReference>
<evidence type="ECO:0000313" key="5">
    <source>
        <dbReference type="EMBL" id="MEK0081977.1"/>
    </source>
</evidence>
<evidence type="ECO:0000256" key="4">
    <source>
        <dbReference type="ARBA" id="ARBA00022729"/>
    </source>
</evidence>
<evidence type="ECO:0000256" key="2">
    <source>
        <dbReference type="ARBA" id="ARBA00008520"/>
    </source>
</evidence>
<organism evidence="5 6">
    <name type="scientific">Benzoatithermus flavus</name>
    <dbReference type="NCBI Taxonomy" id="3108223"/>
    <lineage>
        <taxon>Bacteria</taxon>
        <taxon>Pseudomonadati</taxon>
        <taxon>Pseudomonadota</taxon>
        <taxon>Alphaproteobacteria</taxon>
        <taxon>Geminicoccales</taxon>
        <taxon>Geminicoccaceae</taxon>
        <taxon>Benzoatithermus</taxon>
    </lineage>
</organism>
<dbReference type="Pfam" id="PF01547">
    <property type="entry name" value="SBP_bac_1"/>
    <property type="match status" value="1"/>
</dbReference>
<keyword evidence="6" id="KW-1185">Reference proteome</keyword>
<dbReference type="PANTHER" id="PTHR43649">
    <property type="entry name" value="ARABINOSE-BINDING PROTEIN-RELATED"/>
    <property type="match status" value="1"/>
</dbReference>
<keyword evidence="3" id="KW-0813">Transport</keyword>
<accession>A0ABU8XPN7</accession>
<gene>
    <name evidence="5" type="ORF">U1T56_02345</name>
</gene>
<sequence length="422" mass="45547">MGLERGNLLAGALALTLGLWGPLAHAETKLRVFIGGQQRPDVVRPLLDRYQAAHPGVSVELEVGGATSDLQQQYLTTVLGSGDSAIDVMLIDVVRQAQYAAAGWAEPLDPYLGDDRQKLLADYLPVYAEANQVGGRLIAMPAFADALFLYYRKDLLEKHGLAPPRTWDELKAAAKKIQAAEGSKDLQGISFQGKPIEGAVCTFLVPYWGAGGSLADAEGRFQLDRTAGEKAFDLWLEMISDGIAKKNVAEVATDDTRKEFQAGNVVFAVLWAYGWSHFQNDPDSRVKDKVGVVPLPGFAGGPSATCIGGWEWAVSAFSEHKQEAAALVRFLSGPEGVKHLAIEASNLPVLTAMYQDPEVLATNPWFKDALSVVESARARPKSPRYPEISEVIRVNVNAVLAGVKAAPEAVGDMDARLSRLIR</sequence>
<dbReference type="SUPFAM" id="SSF53850">
    <property type="entry name" value="Periplasmic binding protein-like II"/>
    <property type="match status" value="1"/>
</dbReference>
<reference evidence="5 6" key="1">
    <citation type="submission" date="2024-01" db="EMBL/GenBank/DDBJ databases">
        <title>Multi-omics insights into the function and evolution of sodium benzoate biodegradation pathways in Benzoatithermus flavus gen. nov., sp. nov. from hot spring.</title>
        <authorList>
            <person name="Hu C.-J."/>
            <person name="Li W.-J."/>
        </authorList>
    </citation>
    <scope>NUCLEOTIDE SEQUENCE [LARGE SCALE GENOMIC DNA]</scope>
    <source>
        <strain evidence="5 6">SYSU G07066</strain>
    </source>
</reference>
<evidence type="ECO:0000256" key="1">
    <source>
        <dbReference type="ARBA" id="ARBA00004418"/>
    </source>
</evidence>
<dbReference type="Proteomes" id="UP001375743">
    <property type="component" value="Unassembled WGS sequence"/>
</dbReference>
<dbReference type="Gene3D" id="3.40.190.10">
    <property type="entry name" value="Periplasmic binding protein-like II"/>
    <property type="match status" value="2"/>
</dbReference>
<evidence type="ECO:0000256" key="3">
    <source>
        <dbReference type="ARBA" id="ARBA00022448"/>
    </source>
</evidence>
<dbReference type="RefSeq" id="WP_418157817.1">
    <property type="nucleotide sequence ID" value="NZ_JBBLZC010000001.1"/>
</dbReference>
<comment type="caution">
    <text evidence="5">The sequence shown here is derived from an EMBL/GenBank/DDBJ whole genome shotgun (WGS) entry which is preliminary data.</text>
</comment>
<protein>
    <submittedName>
        <fullName evidence="5">ABC transporter substrate-binding protein</fullName>
    </submittedName>
</protein>